<name>A0A0K9PYP1_ZOSMR</name>
<dbReference type="Proteomes" id="UP000036987">
    <property type="component" value="Unassembled WGS sequence"/>
</dbReference>
<evidence type="ECO:0000256" key="7">
    <source>
        <dbReference type="ARBA" id="ARBA00023136"/>
    </source>
</evidence>
<evidence type="ECO:0000256" key="2">
    <source>
        <dbReference type="ARBA" id="ARBA00022448"/>
    </source>
</evidence>
<keyword evidence="6" id="KW-0811">Translocation</keyword>
<keyword evidence="3" id="KW-0812">Transmembrane</keyword>
<keyword evidence="7" id="KW-0472">Membrane</keyword>
<dbReference type="EMBL" id="LFYR01000585">
    <property type="protein sequence ID" value="KMZ73355.1"/>
    <property type="molecule type" value="Genomic_DNA"/>
</dbReference>
<gene>
    <name evidence="9" type="ORF">ZOSMA_14G01190</name>
</gene>
<keyword evidence="5" id="KW-1133">Transmembrane helix</keyword>
<dbReference type="PANTHER" id="PTHR35512">
    <property type="entry name" value="OS11G0550900 PROTEIN"/>
    <property type="match status" value="1"/>
</dbReference>
<dbReference type="OrthoDB" id="45251at2759"/>
<dbReference type="AlphaFoldDB" id="A0A0K9PYP1"/>
<dbReference type="OMA" id="IMNPGPM"/>
<evidence type="ECO:0000256" key="8">
    <source>
        <dbReference type="SAM" id="SignalP"/>
    </source>
</evidence>
<comment type="subcellular location">
    <subcellularLocation>
        <location evidence="1">Membrane</location>
        <topology evidence="1">Single-pass membrane protein</topology>
    </subcellularLocation>
</comment>
<evidence type="ECO:0000256" key="1">
    <source>
        <dbReference type="ARBA" id="ARBA00004167"/>
    </source>
</evidence>
<feature type="signal peptide" evidence="8">
    <location>
        <begin position="1"/>
        <end position="17"/>
    </location>
</feature>
<feature type="chain" id="PRO_5005528005" description="Sec-independent protein translocase protein TatB" evidence="8">
    <location>
        <begin position="18"/>
        <end position="229"/>
    </location>
</feature>
<keyword evidence="2" id="KW-0813">Transport</keyword>
<sequence>MLGISYGELFFLMGVTAALIGPKDLPKIARMAGRFSGRAIGYVQMARGHLDSVMQQSQASQVHKELQDALTQLEAIRYEVRSLSLMNHGRSAQRLTDETKTTISTNVTETVEKDDEKLQATTTSEVSEEFKSNNSSFTNIHNEAVAYAKLAESPSIKSAFSTVGGEKEKPEGDLILNILPISAQSAGLLPKQNDDAKGSDILLEAILESETAHHAKHFFAQPENQIKSQ</sequence>
<evidence type="ECO:0008006" key="11">
    <source>
        <dbReference type="Google" id="ProtNLM"/>
    </source>
</evidence>
<dbReference type="PANTHER" id="PTHR35512:SF1">
    <property type="entry name" value="OS11G0550900 PROTEIN"/>
    <property type="match status" value="1"/>
</dbReference>
<evidence type="ECO:0000256" key="4">
    <source>
        <dbReference type="ARBA" id="ARBA00022927"/>
    </source>
</evidence>
<dbReference type="InterPro" id="IPR003369">
    <property type="entry name" value="TatA/B/E"/>
</dbReference>
<organism evidence="9 10">
    <name type="scientific">Zostera marina</name>
    <name type="common">Eelgrass</name>
    <dbReference type="NCBI Taxonomy" id="29655"/>
    <lineage>
        <taxon>Eukaryota</taxon>
        <taxon>Viridiplantae</taxon>
        <taxon>Streptophyta</taxon>
        <taxon>Embryophyta</taxon>
        <taxon>Tracheophyta</taxon>
        <taxon>Spermatophyta</taxon>
        <taxon>Magnoliopsida</taxon>
        <taxon>Liliopsida</taxon>
        <taxon>Zosteraceae</taxon>
        <taxon>Zostera</taxon>
    </lineage>
</organism>
<proteinExistence type="predicted"/>
<keyword evidence="8" id="KW-0732">Signal</keyword>
<keyword evidence="10" id="KW-1185">Reference proteome</keyword>
<protein>
    <recommendedName>
        <fullName evidence="11">Sec-independent protein translocase protein TatB</fullName>
    </recommendedName>
</protein>
<evidence type="ECO:0000256" key="3">
    <source>
        <dbReference type="ARBA" id="ARBA00022692"/>
    </source>
</evidence>
<keyword evidence="4" id="KW-0653">Protein transport</keyword>
<dbReference type="Pfam" id="PF02416">
    <property type="entry name" value="TatA_B_E"/>
    <property type="match status" value="1"/>
</dbReference>
<reference evidence="10" key="1">
    <citation type="journal article" date="2016" name="Nature">
        <title>The genome of the seagrass Zostera marina reveals angiosperm adaptation to the sea.</title>
        <authorList>
            <person name="Olsen J.L."/>
            <person name="Rouze P."/>
            <person name="Verhelst B."/>
            <person name="Lin Y.-C."/>
            <person name="Bayer T."/>
            <person name="Collen J."/>
            <person name="Dattolo E."/>
            <person name="De Paoli E."/>
            <person name="Dittami S."/>
            <person name="Maumus F."/>
            <person name="Michel G."/>
            <person name="Kersting A."/>
            <person name="Lauritano C."/>
            <person name="Lohaus R."/>
            <person name="Toepel M."/>
            <person name="Tonon T."/>
            <person name="Vanneste K."/>
            <person name="Amirebrahimi M."/>
            <person name="Brakel J."/>
            <person name="Bostroem C."/>
            <person name="Chovatia M."/>
            <person name="Grimwood J."/>
            <person name="Jenkins J.W."/>
            <person name="Jueterbock A."/>
            <person name="Mraz A."/>
            <person name="Stam W.T."/>
            <person name="Tice H."/>
            <person name="Bornberg-Bauer E."/>
            <person name="Green P.J."/>
            <person name="Pearson G.A."/>
            <person name="Procaccini G."/>
            <person name="Duarte C.M."/>
            <person name="Schmutz J."/>
            <person name="Reusch T.B.H."/>
            <person name="Van de Peer Y."/>
        </authorList>
    </citation>
    <scope>NUCLEOTIDE SEQUENCE [LARGE SCALE GENOMIC DNA]</scope>
    <source>
        <strain evidence="10">cv. Finnish</strain>
    </source>
</reference>
<evidence type="ECO:0000313" key="10">
    <source>
        <dbReference type="Proteomes" id="UP000036987"/>
    </source>
</evidence>
<accession>A0A0K9PYP1</accession>
<evidence type="ECO:0000313" key="9">
    <source>
        <dbReference type="EMBL" id="KMZ73355.1"/>
    </source>
</evidence>
<evidence type="ECO:0000256" key="6">
    <source>
        <dbReference type="ARBA" id="ARBA00023010"/>
    </source>
</evidence>
<comment type="caution">
    <text evidence="9">The sequence shown here is derived from an EMBL/GenBank/DDBJ whole genome shotgun (WGS) entry which is preliminary data.</text>
</comment>
<evidence type="ECO:0000256" key="5">
    <source>
        <dbReference type="ARBA" id="ARBA00022989"/>
    </source>
</evidence>